<evidence type="ECO:0000313" key="9">
    <source>
        <dbReference type="Proteomes" id="UP001160301"/>
    </source>
</evidence>
<proteinExistence type="predicted"/>
<dbReference type="SUPFAM" id="SSF49879">
    <property type="entry name" value="SMAD/FHA domain"/>
    <property type="match status" value="1"/>
</dbReference>
<organism evidence="8 9">
    <name type="scientific">Polyangium sorediatum</name>
    <dbReference type="NCBI Taxonomy" id="889274"/>
    <lineage>
        <taxon>Bacteria</taxon>
        <taxon>Pseudomonadati</taxon>
        <taxon>Myxococcota</taxon>
        <taxon>Polyangia</taxon>
        <taxon>Polyangiales</taxon>
        <taxon>Polyangiaceae</taxon>
        <taxon>Polyangium</taxon>
    </lineage>
</organism>
<dbReference type="PANTHER" id="PTHR32071:SF57">
    <property type="entry name" value="C4-DICARBOXYLATE TRANSPORT TRANSCRIPTIONAL REGULATORY PROTEIN DCTD"/>
    <property type="match status" value="1"/>
</dbReference>
<dbReference type="Pfam" id="PF00498">
    <property type="entry name" value="FHA"/>
    <property type="match status" value="1"/>
</dbReference>
<dbReference type="PROSITE" id="PS50045">
    <property type="entry name" value="SIGMA54_INTERACT_4"/>
    <property type="match status" value="1"/>
</dbReference>
<dbReference type="RefSeq" id="WP_136973248.1">
    <property type="nucleotide sequence ID" value="NZ_JARZHI010000127.1"/>
</dbReference>
<dbReference type="InterPro" id="IPR058031">
    <property type="entry name" value="AAA_lid_NorR"/>
</dbReference>
<feature type="domain" description="FHA" evidence="6">
    <location>
        <begin position="51"/>
        <end position="108"/>
    </location>
</feature>
<dbReference type="InterPro" id="IPR003593">
    <property type="entry name" value="AAA+_ATPase"/>
</dbReference>
<dbReference type="Gene3D" id="1.10.8.60">
    <property type="match status" value="1"/>
</dbReference>
<dbReference type="InterPro" id="IPR008984">
    <property type="entry name" value="SMAD_FHA_dom_sf"/>
</dbReference>
<evidence type="ECO:0000256" key="4">
    <source>
        <dbReference type="ARBA" id="ARBA00023163"/>
    </source>
</evidence>
<feature type="compositionally biased region" description="Basic and acidic residues" evidence="5">
    <location>
        <begin position="411"/>
        <end position="423"/>
    </location>
</feature>
<evidence type="ECO:0000256" key="1">
    <source>
        <dbReference type="ARBA" id="ARBA00022741"/>
    </source>
</evidence>
<gene>
    <name evidence="8" type="ORF">QHF89_48560</name>
</gene>
<evidence type="ECO:0000259" key="6">
    <source>
        <dbReference type="PROSITE" id="PS50006"/>
    </source>
</evidence>
<dbReference type="Gene3D" id="1.10.10.60">
    <property type="entry name" value="Homeodomain-like"/>
    <property type="match status" value="1"/>
</dbReference>
<dbReference type="Proteomes" id="UP001160301">
    <property type="component" value="Unassembled WGS sequence"/>
</dbReference>
<dbReference type="PRINTS" id="PR01590">
    <property type="entry name" value="HTHFIS"/>
</dbReference>
<dbReference type="SMART" id="SM00382">
    <property type="entry name" value="AAA"/>
    <property type="match status" value="1"/>
</dbReference>
<keyword evidence="4" id="KW-0804">Transcription</keyword>
<dbReference type="EMBL" id="JARZHI010000127">
    <property type="protein sequence ID" value="MDI1437456.1"/>
    <property type="molecule type" value="Genomic_DNA"/>
</dbReference>
<keyword evidence="9" id="KW-1185">Reference proteome</keyword>
<dbReference type="InterPro" id="IPR009057">
    <property type="entry name" value="Homeodomain-like_sf"/>
</dbReference>
<dbReference type="SUPFAM" id="SSF46689">
    <property type="entry name" value="Homeodomain-like"/>
    <property type="match status" value="1"/>
</dbReference>
<dbReference type="Pfam" id="PF02954">
    <property type="entry name" value="HTH_8"/>
    <property type="match status" value="1"/>
</dbReference>
<dbReference type="CDD" id="cd00009">
    <property type="entry name" value="AAA"/>
    <property type="match status" value="1"/>
</dbReference>
<dbReference type="InterPro" id="IPR025943">
    <property type="entry name" value="Sigma_54_int_dom_ATP-bd_2"/>
</dbReference>
<evidence type="ECO:0000259" key="7">
    <source>
        <dbReference type="PROSITE" id="PS50045"/>
    </source>
</evidence>
<name>A0ABT6P9Z7_9BACT</name>
<dbReference type="CDD" id="cd00060">
    <property type="entry name" value="FHA"/>
    <property type="match status" value="1"/>
</dbReference>
<dbReference type="InterPro" id="IPR027417">
    <property type="entry name" value="P-loop_NTPase"/>
</dbReference>
<keyword evidence="1" id="KW-0547">Nucleotide-binding</keyword>
<evidence type="ECO:0000313" key="8">
    <source>
        <dbReference type="EMBL" id="MDI1437456.1"/>
    </source>
</evidence>
<dbReference type="Gene3D" id="3.40.50.300">
    <property type="entry name" value="P-loop containing nucleotide triphosphate hydrolases"/>
    <property type="match status" value="1"/>
</dbReference>
<dbReference type="PROSITE" id="PS50006">
    <property type="entry name" value="FHA_DOMAIN"/>
    <property type="match status" value="1"/>
</dbReference>
<feature type="region of interest" description="Disordered" evidence="5">
    <location>
        <begin position="397"/>
        <end position="423"/>
    </location>
</feature>
<keyword evidence="2" id="KW-0067">ATP-binding</keyword>
<evidence type="ECO:0000256" key="5">
    <source>
        <dbReference type="SAM" id="MobiDB-lite"/>
    </source>
</evidence>
<dbReference type="Pfam" id="PF00158">
    <property type="entry name" value="Sigma54_activat"/>
    <property type="match status" value="1"/>
</dbReference>
<keyword evidence="3" id="KW-0805">Transcription regulation</keyword>
<dbReference type="PROSITE" id="PS00676">
    <property type="entry name" value="SIGMA54_INTERACT_2"/>
    <property type="match status" value="1"/>
</dbReference>
<accession>A0ABT6P9Z7</accession>
<evidence type="ECO:0000256" key="2">
    <source>
        <dbReference type="ARBA" id="ARBA00022840"/>
    </source>
</evidence>
<dbReference type="InterPro" id="IPR000253">
    <property type="entry name" value="FHA_dom"/>
</dbReference>
<protein>
    <submittedName>
        <fullName evidence="8">Sigma 54-interacting transcriptional regulator</fullName>
    </submittedName>
</protein>
<dbReference type="PANTHER" id="PTHR32071">
    <property type="entry name" value="TRANSCRIPTIONAL REGULATORY PROTEIN"/>
    <property type="match status" value="1"/>
</dbReference>
<dbReference type="Pfam" id="PF25601">
    <property type="entry name" value="AAA_lid_14"/>
    <property type="match status" value="1"/>
</dbReference>
<comment type="caution">
    <text evidence="8">The sequence shown here is derived from an EMBL/GenBank/DDBJ whole genome shotgun (WGS) entry which is preliminary data.</text>
</comment>
<feature type="domain" description="Sigma-54 factor interaction" evidence="7">
    <location>
        <begin position="157"/>
        <end position="374"/>
    </location>
</feature>
<dbReference type="InterPro" id="IPR002078">
    <property type="entry name" value="Sigma_54_int"/>
</dbReference>
<sequence>MVETLSNTKTEHEPPTQSRSIGVLVFVLRYDDLLAGDAFALPPLARSGATIEIHRAPRVQPVSMDGKTLLLPDPYVSRSHAVVARAGHEDRLEDRGSRYGTFVNGAPIDAPRPLADGDVIEIGHSLFVYRLVNEAMAMRLAAHPTGLAHGPTRTLCPEVVQLALDLERVARTDQPVMLLAETGAGKEIAARYVHEKSGRAGPCGAIDCGAIPGDMIEAELFGHRRGAFTGAHEERRGRIRSADGGTVFLDEIGNLPEAAQASLLRVLQEREVTPVGADRAHKVDVRWVAATNADVFAPGARFRADLRTRLAGYVGRIPPLRRRREDLGLLGAHILAKADVARASITKKAARALLLGELPGNIRELGRALTSAAVLAGDGAIDVQHLSVLAAREASESGEVSLSPSDPEETSEARKPRQQRPDRAVIEGALDKARGVQGEAARLLGVHERQLARWMDALGIPRGRARVR</sequence>
<reference evidence="8 9" key="1">
    <citation type="submission" date="2023-04" db="EMBL/GenBank/DDBJ databases">
        <title>The genome sequence of Polyangium sorediatum DSM14670.</title>
        <authorList>
            <person name="Zhang X."/>
        </authorList>
    </citation>
    <scope>NUCLEOTIDE SEQUENCE [LARGE SCALE GENOMIC DNA]</scope>
    <source>
        <strain evidence="8 9">DSM 14670</strain>
    </source>
</reference>
<dbReference type="Gene3D" id="2.60.200.20">
    <property type="match status" value="1"/>
</dbReference>
<dbReference type="InterPro" id="IPR002197">
    <property type="entry name" value="HTH_Fis"/>
</dbReference>
<evidence type="ECO:0000256" key="3">
    <source>
        <dbReference type="ARBA" id="ARBA00023015"/>
    </source>
</evidence>
<dbReference type="SMART" id="SM00240">
    <property type="entry name" value="FHA"/>
    <property type="match status" value="1"/>
</dbReference>
<dbReference type="SUPFAM" id="SSF52540">
    <property type="entry name" value="P-loop containing nucleoside triphosphate hydrolases"/>
    <property type="match status" value="1"/>
</dbReference>